<comment type="subcellular location">
    <subcellularLocation>
        <location evidence="1">Cell membrane</location>
        <topology evidence="1">Multi-pass membrane protein</topology>
    </subcellularLocation>
</comment>
<evidence type="ECO:0000259" key="11">
    <source>
        <dbReference type="SMART" id="SM00387"/>
    </source>
</evidence>
<dbReference type="PANTHER" id="PTHR24421">
    <property type="entry name" value="NITRATE/NITRITE SENSOR PROTEIN NARX-RELATED"/>
    <property type="match status" value="1"/>
</dbReference>
<dbReference type="PANTHER" id="PTHR24421:SF58">
    <property type="entry name" value="SIGNAL TRANSDUCTION HISTIDINE-PROTEIN KINASE_PHOSPHATASE UHPB"/>
    <property type="match status" value="1"/>
</dbReference>
<evidence type="ECO:0000256" key="7">
    <source>
        <dbReference type="ARBA" id="ARBA00023012"/>
    </source>
</evidence>
<dbReference type="Gene3D" id="3.30.565.10">
    <property type="entry name" value="Histidine kinase-like ATPase, C-terminal domain"/>
    <property type="match status" value="1"/>
</dbReference>
<dbReference type="Pfam" id="PF07730">
    <property type="entry name" value="HisKA_3"/>
    <property type="match status" value="1"/>
</dbReference>
<evidence type="ECO:0000256" key="4">
    <source>
        <dbReference type="ARBA" id="ARBA00022692"/>
    </source>
</evidence>
<dbReference type="Pfam" id="PF02518">
    <property type="entry name" value="HATPase_c"/>
    <property type="match status" value="1"/>
</dbReference>
<dbReference type="GO" id="GO:0000155">
    <property type="term" value="F:phosphorelay sensor kinase activity"/>
    <property type="evidence" value="ECO:0007669"/>
    <property type="project" value="InterPro"/>
</dbReference>
<sequence>MLFAMRGLALAAGYGGGWWLLWRMSELYWFLPAGLRFGVLLLAPYRYWPFVFAGEWATFALMNAGIPWLGPLGFVLDTFPHVLVCAVVVRALRGAWPRTRLDDPEDVVHLLVGALLAAVAVTAANAVVLQVVGIKDDTPLTYTLLTFSLGDYLGIMLLVPLMILLLRARPTRSQLRSLLRHALLLLLPSIALLFALADTEPSLAQYARTLMLVPVVYFAFRHGVRGAALAMLAASIAVTAGAGMAQRADAPVEAQMFLAVAGAASLLLGAAIEALRASGERLALQNARLEGTNVRLDQLAQSLREVARRNLRLEEEERRSLAAELHDELGQNLTAIQTRVKLAHERLHAAGLSDVATSINDILATMRRTVRSLLNTLRPSVLDEFGLYRALAEGPVRDMLATAGIAYTAQLRGDPTPIDDDTRTAIYRIVQEAATNTVRHARARSFVLRMRVGPHGGRTVVLLDLSDDGIGLPDAPPGAGRYGLQGMRDRVLALDGAIRIRTGPAGTRLRVLLRLPAREAEASGAPAEAETEAA</sequence>
<dbReference type="InterPro" id="IPR011712">
    <property type="entry name" value="Sig_transdc_His_kin_sub3_dim/P"/>
</dbReference>
<organism evidence="12">
    <name type="scientific">Mizugakiibacter sediminis</name>
    <dbReference type="NCBI Taxonomy" id="1475481"/>
    <lineage>
        <taxon>Bacteria</taxon>
        <taxon>Pseudomonadati</taxon>
        <taxon>Pseudomonadota</taxon>
        <taxon>Gammaproteobacteria</taxon>
        <taxon>Lysobacterales</taxon>
        <taxon>Rhodanobacteraceae</taxon>
        <taxon>Mizugakiibacter</taxon>
    </lineage>
</organism>
<keyword evidence="2" id="KW-1003">Cell membrane</keyword>
<evidence type="ECO:0000256" key="5">
    <source>
        <dbReference type="ARBA" id="ARBA00022777"/>
    </source>
</evidence>
<dbReference type="InterPro" id="IPR050482">
    <property type="entry name" value="Sensor_HK_TwoCompSys"/>
</dbReference>
<evidence type="ECO:0000256" key="1">
    <source>
        <dbReference type="ARBA" id="ARBA00004651"/>
    </source>
</evidence>
<reference evidence="12" key="1">
    <citation type="submission" date="2015-08" db="EMBL/GenBank/DDBJ databases">
        <title>Complete DNA Sequence of Pseudomonas syringae pv. actinidiae, the Causal Agent of Kiwifruit Canker Disease.</title>
        <authorList>
            <person name="Rikkerink E.H.A."/>
            <person name="Fineran P.C."/>
        </authorList>
    </citation>
    <scope>NUCLEOTIDE SEQUENCE</scope>
    <source>
        <strain evidence="12">SkMP5</strain>
    </source>
</reference>
<dbReference type="Gene3D" id="1.20.5.1930">
    <property type="match status" value="1"/>
</dbReference>
<proteinExistence type="predicted"/>
<dbReference type="STRING" id="1475481.GCA_000953855_02421"/>
<keyword evidence="9" id="KW-0175">Coiled coil</keyword>
<keyword evidence="3" id="KW-0808">Transferase</keyword>
<keyword evidence="13" id="KW-1185">Reference proteome</keyword>
<evidence type="ECO:0000256" key="10">
    <source>
        <dbReference type="SAM" id="Phobius"/>
    </source>
</evidence>
<feature type="coiled-coil region" evidence="9">
    <location>
        <begin position="296"/>
        <end position="324"/>
    </location>
</feature>
<feature type="transmembrane region" description="Helical" evidence="10">
    <location>
        <begin position="68"/>
        <end position="89"/>
    </location>
</feature>
<dbReference type="GO" id="GO:0005886">
    <property type="term" value="C:plasma membrane"/>
    <property type="evidence" value="ECO:0007669"/>
    <property type="project" value="UniProtKB-SubCell"/>
</dbReference>
<protein>
    <submittedName>
        <fullName evidence="12">Membrane protein</fullName>
    </submittedName>
</protein>
<evidence type="ECO:0000256" key="3">
    <source>
        <dbReference type="ARBA" id="ARBA00022679"/>
    </source>
</evidence>
<dbReference type="Pfam" id="PF05231">
    <property type="entry name" value="MASE1"/>
    <property type="match status" value="1"/>
</dbReference>
<dbReference type="SMART" id="SM00387">
    <property type="entry name" value="HATPase_c"/>
    <property type="match status" value="1"/>
</dbReference>
<feature type="transmembrane region" description="Helical" evidence="10">
    <location>
        <begin position="227"/>
        <end position="245"/>
    </location>
</feature>
<keyword evidence="8 10" id="KW-0472">Membrane</keyword>
<feature type="domain" description="Histidine kinase/HSP90-like ATPase" evidence="11">
    <location>
        <begin position="421"/>
        <end position="517"/>
    </location>
</feature>
<evidence type="ECO:0000256" key="8">
    <source>
        <dbReference type="ARBA" id="ARBA00023136"/>
    </source>
</evidence>
<feature type="transmembrane region" description="Helical" evidence="10">
    <location>
        <begin position="178"/>
        <end position="197"/>
    </location>
</feature>
<keyword evidence="4 10" id="KW-0812">Transmembrane</keyword>
<dbReference type="Proteomes" id="UP000253740">
    <property type="component" value="Unassembled WGS sequence"/>
</dbReference>
<evidence type="ECO:0000256" key="2">
    <source>
        <dbReference type="ARBA" id="ARBA00022475"/>
    </source>
</evidence>
<feature type="transmembrane region" description="Helical" evidence="10">
    <location>
        <begin position="257"/>
        <end position="275"/>
    </location>
</feature>
<evidence type="ECO:0000256" key="6">
    <source>
        <dbReference type="ARBA" id="ARBA00022989"/>
    </source>
</evidence>
<dbReference type="SUPFAM" id="SSF55874">
    <property type="entry name" value="ATPase domain of HSP90 chaperone/DNA topoisomerase II/histidine kinase"/>
    <property type="match status" value="1"/>
</dbReference>
<feature type="transmembrane region" description="Helical" evidence="10">
    <location>
        <begin position="144"/>
        <end position="166"/>
    </location>
</feature>
<accession>A0A0K8QQA4</accession>
<feature type="transmembrane region" description="Helical" evidence="10">
    <location>
        <begin position="110"/>
        <end position="132"/>
    </location>
</feature>
<dbReference type="InterPro" id="IPR036890">
    <property type="entry name" value="HATPase_C_sf"/>
</dbReference>
<dbReference type="CDD" id="cd16917">
    <property type="entry name" value="HATPase_UhpB-NarQ-NarX-like"/>
    <property type="match status" value="1"/>
</dbReference>
<keyword evidence="6 10" id="KW-1133">Transmembrane helix</keyword>
<dbReference type="InterPro" id="IPR003594">
    <property type="entry name" value="HATPase_dom"/>
</dbReference>
<gene>
    <name evidence="12" type="ORF">MBSD_n2374</name>
</gene>
<keyword evidence="5" id="KW-0418">Kinase</keyword>
<dbReference type="GO" id="GO:0046983">
    <property type="term" value="F:protein dimerization activity"/>
    <property type="evidence" value="ECO:0007669"/>
    <property type="project" value="InterPro"/>
</dbReference>
<dbReference type="InterPro" id="IPR007895">
    <property type="entry name" value="MASE1"/>
</dbReference>
<evidence type="ECO:0000313" key="13">
    <source>
        <dbReference type="Proteomes" id="UP000253740"/>
    </source>
</evidence>
<name>A0A0K8QQA4_9GAMM</name>
<evidence type="ECO:0000313" key="12">
    <source>
        <dbReference type="EMBL" id="GAP67058.1"/>
    </source>
</evidence>
<dbReference type="AlphaFoldDB" id="A0A0K8QQA4"/>
<feature type="transmembrane region" description="Helical" evidence="10">
    <location>
        <begin position="27"/>
        <end position="48"/>
    </location>
</feature>
<dbReference type="EMBL" id="DF970239">
    <property type="protein sequence ID" value="GAP67058.1"/>
    <property type="molecule type" value="Genomic_DNA"/>
</dbReference>
<keyword evidence="7" id="KW-0902">Two-component regulatory system</keyword>
<evidence type="ECO:0000256" key="9">
    <source>
        <dbReference type="SAM" id="Coils"/>
    </source>
</evidence>